<dbReference type="SUPFAM" id="SSF51045">
    <property type="entry name" value="WW domain"/>
    <property type="match status" value="1"/>
</dbReference>
<organism evidence="3 4">
    <name type="scientific">Armillaria ostoyae</name>
    <name type="common">Armillaria root rot fungus</name>
    <dbReference type="NCBI Taxonomy" id="47428"/>
    <lineage>
        <taxon>Eukaryota</taxon>
        <taxon>Fungi</taxon>
        <taxon>Dikarya</taxon>
        <taxon>Basidiomycota</taxon>
        <taxon>Agaricomycotina</taxon>
        <taxon>Agaricomycetes</taxon>
        <taxon>Agaricomycetidae</taxon>
        <taxon>Agaricales</taxon>
        <taxon>Marasmiineae</taxon>
        <taxon>Physalacriaceae</taxon>
        <taxon>Armillaria</taxon>
    </lineage>
</organism>
<feature type="compositionally biased region" description="Basic residues" evidence="1">
    <location>
        <begin position="1004"/>
        <end position="1013"/>
    </location>
</feature>
<feature type="compositionally biased region" description="Basic and acidic residues" evidence="1">
    <location>
        <begin position="19"/>
        <end position="31"/>
    </location>
</feature>
<sequence>MEHDIEVDYDYADEDETGLADHSRKSSRPGDVDDDEDAVSLGPDEDEPGYYHKDSYQNDSFPSGDGDVADVNDDGAAPGSTPHSAPQHRPQPLTRENSVNSPRNTTSPQRHHLIHGLPPKPVVANVPFLHPSHPSLIEATAMSRSTAKNKTSSGNNGFAPKPPSSVDAKDLPLDWQIRNSHNGDMYYYNTKTHISTWERPARNGLQDDKISQPLHFPTSSSSGPKDLSYEDRHYRPGENSAPPADSRPPVLPPSNRNGTTDTWFGSAVAPSYDSRTPPDSPQHRDRSRSPPPMPQRGRRRRHPNYDGEVVDDRGDSRRPMTPPRRTETDALQESRRQHRVHDYELLQVQPKFPMEREKLPARQEPSSRNSRGHPREREPRDSQPQNTTSSTLIRLIMHPSPFSVPASVCACAVTRVYAVFVGALSCYASFPIPSPHSAVADIRTLIMDSLYFFPFTPSFLVMYPFLISPPPSSFEPPPPSQRSSKRDRPSRFGGPVEATPGLMSHPPPRIADPPELVPFSNGPKGPPRHSSAPRSTSSPPATEQPSSAARRRPPLPPQEMSFRETSTKAKVPPPPASVPPTTNELPPWIDRNSSLPPSGPRAAKRNRQVSTSGDVFDDLASTSPSSRAHPLPANGYGRESRDNAVENAGNPLPKGPRALRPPTSESAPPPPNQGWTRERSPPSSFGTEGHMRGFEEQGRGSMYPHPMERGQGRPPRGRGEFSRPTLSGTNSLPLGSRKTLGGPPPSSSGGDVPVSSGKFSDSRPPDGGPPTRKPRNSLGPPDSRMHMESEVNPRHRMSDNGYPHRMRKEEPRMSPQEPPPNFQRYVPPSSERRRDTPPPRQYNRRDSPVTPPPLSREPSLPQSWEGSRGPVRYEKEREGGRRERFRDRDDRVPPPPAPPVEEPARNGIERERERERPVSPSTSRLPPGHGLPNKPEGLPPRPRRDDMDIDDGRYRRDGFEERPPLRRGGTGTLLSRLGGGGGIEAGMKRDRDELGDPADDDSKKRRRSHKSRRGGNGGVKMRA</sequence>
<dbReference type="SMART" id="SM00456">
    <property type="entry name" value="WW"/>
    <property type="match status" value="1"/>
</dbReference>
<dbReference type="InterPro" id="IPR001202">
    <property type="entry name" value="WW_dom"/>
</dbReference>
<feature type="compositionally biased region" description="Basic and acidic residues" evidence="1">
    <location>
        <begin position="706"/>
        <end position="721"/>
    </location>
</feature>
<dbReference type="AlphaFoldDB" id="A0A284S5D8"/>
<dbReference type="CDD" id="cd00201">
    <property type="entry name" value="WW"/>
    <property type="match status" value="1"/>
</dbReference>
<evidence type="ECO:0000259" key="2">
    <source>
        <dbReference type="PROSITE" id="PS50020"/>
    </source>
</evidence>
<feature type="compositionally biased region" description="Polar residues" evidence="1">
    <location>
        <begin position="254"/>
        <end position="263"/>
    </location>
</feature>
<reference evidence="4" key="1">
    <citation type="journal article" date="2017" name="Nat. Ecol. Evol.">
        <title>Genome expansion and lineage-specific genetic innovations in the forest pathogenic fungi Armillaria.</title>
        <authorList>
            <person name="Sipos G."/>
            <person name="Prasanna A.N."/>
            <person name="Walter M.C."/>
            <person name="O'Connor E."/>
            <person name="Balint B."/>
            <person name="Krizsan K."/>
            <person name="Kiss B."/>
            <person name="Hess J."/>
            <person name="Varga T."/>
            <person name="Slot J."/>
            <person name="Riley R."/>
            <person name="Boka B."/>
            <person name="Rigling D."/>
            <person name="Barry K."/>
            <person name="Lee J."/>
            <person name="Mihaltcheva S."/>
            <person name="LaButti K."/>
            <person name="Lipzen A."/>
            <person name="Waldron R."/>
            <person name="Moloney N.M."/>
            <person name="Sperisen C."/>
            <person name="Kredics L."/>
            <person name="Vagvoelgyi C."/>
            <person name="Patrignani A."/>
            <person name="Fitzpatrick D."/>
            <person name="Nagy I."/>
            <person name="Doyle S."/>
            <person name="Anderson J.B."/>
            <person name="Grigoriev I.V."/>
            <person name="Gueldener U."/>
            <person name="Muensterkoetter M."/>
            <person name="Nagy L.G."/>
        </authorList>
    </citation>
    <scope>NUCLEOTIDE SEQUENCE [LARGE SCALE GENOMIC DNA]</scope>
    <source>
        <strain evidence="4">C18/9</strain>
    </source>
</reference>
<dbReference type="OMA" id="HISTWER"/>
<feature type="region of interest" description="Disordered" evidence="1">
    <location>
        <begin position="472"/>
        <end position="1023"/>
    </location>
</feature>
<feature type="region of interest" description="Disordered" evidence="1">
    <location>
        <begin position="143"/>
        <end position="169"/>
    </location>
</feature>
<dbReference type="PROSITE" id="PS50020">
    <property type="entry name" value="WW_DOMAIN_2"/>
    <property type="match status" value="1"/>
</dbReference>
<evidence type="ECO:0000313" key="4">
    <source>
        <dbReference type="Proteomes" id="UP000219338"/>
    </source>
</evidence>
<keyword evidence="4" id="KW-1185">Reference proteome</keyword>
<dbReference type="Pfam" id="PF00397">
    <property type="entry name" value="WW"/>
    <property type="match status" value="1"/>
</dbReference>
<feature type="domain" description="WW" evidence="2">
    <location>
        <begin position="169"/>
        <end position="202"/>
    </location>
</feature>
<dbReference type="Gene3D" id="2.20.70.10">
    <property type="match status" value="1"/>
</dbReference>
<feature type="compositionally biased region" description="Acidic residues" evidence="1">
    <location>
        <begin position="7"/>
        <end position="18"/>
    </location>
</feature>
<feature type="region of interest" description="Disordered" evidence="1">
    <location>
        <begin position="1"/>
        <end position="118"/>
    </location>
</feature>
<dbReference type="EMBL" id="FUEG01000033">
    <property type="protein sequence ID" value="SJL16219.1"/>
    <property type="molecule type" value="Genomic_DNA"/>
</dbReference>
<feature type="compositionally biased region" description="Basic and acidic residues" evidence="1">
    <location>
        <begin position="227"/>
        <end position="236"/>
    </location>
</feature>
<dbReference type="STRING" id="47428.A0A284S5D8"/>
<feature type="compositionally biased region" description="Gly residues" evidence="1">
    <location>
        <begin position="1014"/>
        <end position="1023"/>
    </location>
</feature>
<name>A0A284S5D8_ARMOS</name>
<feature type="compositionally biased region" description="Polar residues" evidence="1">
    <location>
        <begin position="724"/>
        <end position="733"/>
    </location>
</feature>
<feature type="compositionally biased region" description="Polar residues" evidence="1">
    <location>
        <begin position="94"/>
        <end position="108"/>
    </location>
</feature>
<feature type="compositionally biased region" description="Acidic residues" evidence="1">
    <location>
        <begin position="32"/>
        <end position="48"/>
    </location>
</feature>
<feature type="compositionally biased region" description="Basic and acidic residues" evidence="1">
    <location>
        <begin position="310"/>
        <end position="344"/>
    </location>
</feature>
<evidence type="ECO:0000313" key="3">
    <source>
        <dbReference type="EMBL" id="SJL16219.1"/>
    </source>
</evidence>
<protein>
    <recommendedName>
        <fullName evidence="2">WW domain-containing protein</fullName>
    </recommendedName>
</protein>
<evidence type="ECO:0000256" key="1">
    <source>
        <dbReference type="SAM" id="MobiDB-lite"/>
    </source>
</evidence>
<feature type="compositionally biased region" description="Basic and acidic residues" evidence="1">
    <location>
        <begin position="689"/>
        <end position="698"/>
    </location>
</feature>
<gene>
    <name evidence="3" type="ORF">ARMOST_19738</name>
</gene>
<feature type="compositionally biased region" description="Basic and acidic residues" evidence="1">
    <location>
        <begin position="783"/>
        <end position="798"/>
    </location>
</feature>
<feature type="compositionally biased region" description="Basic and acidic residues" evidence="1">
    <location>
        <begin position="871"/>
        <end position="892"/>
    </location>
</feature>
<feature type="compositionally biased region" description="Basic and acidic residues" evidence="1">
    <location>
        <begin position="902"/>
        <end position="917"/>
    </location>
</feature>
<feature type="compositionally biased region" description="Polar residues" evidence="1">
    <location>
        <begin position="143"/>
        <end position="156"/>
    </location>
</feature>
<dbReference type="PROSITE" id="PS01159">
    <property type="entry name" value="WW_DOMAIN_1"/>
    <property type="match status" value="1"/>
</dbReference>
<feature type="compositionally biased region" description="Basic and acidic residues" evidence="1">
    <location>
        <begin position="830"/>
        <end position="847"/>
    </location>
</feature>
<feature type="region of interest" description="Disordered" evidence="1">
    <location>
        <begin position="205"/>
        <end position="388"/>
    </location>
</feature>
<feature type="compositionally biased region" description="Basic and acidic residues" evidence="1">
    <location>
        <begin position="942"/>
        <end position="964"/>
    </location>
</feature>
<feature type="compositionally biased region" description="Low complexity" evidence="1">
    <location>
        <begin position="528"/>
        <end position="548"/>
    </location>
</feature>
<feature type="compositionally biased region" description="Low complexity" evidence="1">
    <location>
        <begin position="747"/>
        <end position="757"/>
    </location>
</feature>
<accession>A0A284S5D8</accession>
<dbReference type="OrthoDB" id="548295at2759"/>
<dbReference type="InterPro" id="IPR036020">
    <property type="entry name" value="WW_dom_sf"/>
</dbReference>
<proteinExistence type="predicted"/>
<dbReference type="Proteomes" id="UP000219338">
    <property type="component" value="Unassembled WGS sequence"/>
</dbReference>